<accession>A0A2N9F579</accession>
<dbReference type="EMBL" id="OIVN01000569">
    <property type="protein sequence ID" value="SPC82303.1"/>
    <property type="molecule type" value="Genomic_DNA"/>
</dbReference>
<proteinExistence type="predicted"/>
<protein>
    <submittedName>
        <fullName evidence="2">Uncharacterized protein</fullName>
    </submittedName>
</protein>
<sequence>MPRDHQSAPYRDGGIVSSSLTTPNHPEPTSPRTTPPPRAGLEISRSPIWRSQAVTHLEPKKLANGQISRTGKSGDPSGVPPERANDSREGRISRTVADLVSSSWRSLAPSPIWYQAHIWRSLSPSSRSLRRGA</sequence>
<feature type="region of interest" description="Disordered" evidence="1">
    <location>
        <begin position="56"/>
        <end position="91"/>
    </location>
</feature>
<name>A0A2N9F579_FAGSY</name>
<dbReference type="AlphaFoldDB" id="A0A2N9F579"/>
<gene>
    <name evidence="2" type="ORF">FSB_LOCUS10185</name>
</gene>
<feature type="region of interest" description="Disordered" evidence="1">
    <location>
        <begin position="1"/>
        <end position="42"/>
    </location>
</feature>
<organism evidence="2">
    <name type="scientific">Fagus sylvatica</name>
    <name type="common">Beechnut</name>
    <dbReference type="NCBI Taxonomy" id="28930"/>
    <lineage>
        <taxon>Eukaryota</taxon>
        <taxon>Viridiplantae</taxon>
        <taxon>Streptophyta</taxon>
        <taxon>Embryophyta</taxon>
        <taxon>Tracheophyta</taxon>
        <taxon>Spermatophyta</taxon>
        <taxon>Magnoliopsida</taxon>
        <taxon>eudicotyledons</taxon>
        <taxon>Gunneridae</taxon>
        <taxon>Pentapetalae</taxon>
        <taxon>rosids</taxon>
        <taxon>fabids</taxon>
        <taxon>Fagales</taxon>
        <taxon>Fagaceae</taxon>
        <taxon>Fagus</taxon>
    </lineage>
</organism>
<feature type="compositionally biased region" description="Pro residues" evidence="1">
    <location>
        <begin position="25"/>
        <end position="38"/>
    </location>
</feature>
<evidence type="ECO:0000313" key="2">
    <source>
        <dbReference type="EMBL" id="SPC82303.1"/>
    </source>
</evidence>
<evidence type="ECO:0000256" key="1">
    <source>
        <dbReference type="SAM" id="MobiDB-lite"/>
    </source>
</evidence>
<reference evidence="2" key="1">
    <citation type="submission" date="2018-02" db="EMBL/GenBank/DDBJ databases">
        <authorList>
            <person name="Cohen D.B."/>
            <person name="Kent A.D."/>
        </authorList>
    </citation>
    <scope>NUCLEOTIDE SEQUENCE</scope>
</reference>